<dbReference type="GO" id="GO:0005085">
    <property type="term" value="F:guanyl-nucleotide exchange factor activity"/>
    <property type="evidence" value="ECO:0007669"/>
    <property type="project" value="UniProtKB-ARBA"/>
</dbReference>
<gene>
    <name evidence="2" type="ORF">HPB52_019778</name>
</gene>
<dbReference type="VEuPathDB" id="VectorBase:RSAN_042211"/>
<dbReference type="Proteomes" id="UP000821837">
    <property type="component" value="Chromosome 3"/>
</dbReference>
<evidence type="ECO:0000313" key="3">
    <source>
        <dbReference type="Proteomes" id="UP000821837"/>
    </source>
</evidence>
<dbReference type="PANTHER" id="PTHR12296:SF30">
    <property type="entry name" value="DENN DOMAIN-CONTAINING PROTEIN CRAG"/>
    <property type="match status" value="1"/>
</dbReference>
<dbReference type="InterPro" id="IPR051696">
    <property type="entry name" value="DENN_Domain_GEFs"/>
</dbReference>
<dbReference type="GO" id="GO:0031410">
    <property type="term" value="C:cytoplasmic vesicle"/>
    <property type="evidence" value="ECO:0007669"/>
    <property type="project" value="TreeGrafter"/>
</dbReference>
<evidence type="ECO:0000313" key="2">
    <source>
        <dbReference type="EMBL" id="KAH7963158.1"/>
    </source>
</evidence>
<organism evidence="2 3">
    <name type="scientific">Rhipicephalus sanguineus</name>
    <name type="common">Brown dog tick</name>
    <name type="synonym">Ixodes sanguineus</name>
    <dbReference type="NCBI Taxonomy" id="34632"/>
    <lineage>
        <taxon>Eukaryota</taxon>
        <taxon>Metazoa</taxon>
        <taxon>Ecdysozoa</taxon>
        <taxon>Arthropoda</taxon>
        <taxon>Chelicerata</taxon>
        <taxon>Arachnida</taxon>
        <taxon>Acari</taxon>
        <taxon>Parasitiformes</taxon>
        <taxon>Ixodida</taxon>
        <taxon>Ixodoidea</taxon>
        <taxon>Ixodidae</taxon>
        <taxon>Rhipicephalinae</taxon>
        <taxon>Rhipicephalus</taxon>
        <taxon>Rhipicephalus</taxon>
    </lineage>
</organism>
<dbReference type="EMBL" id="JABSTV010001249">
    <property type="protein sequence ID" value="KAH7963158.1"/>
    <property type="molecule type" value="Genomic_DNA"/>
</dbReference>
<feature type="region of interest" description="Disordered" evidence="1">
    <location>
        <begin position="38"/>
        <end position="65"/>
    </location>
</feature>
<keyword evidence="3" id="KW-1185">Reference proteome</keyword>
<dbReference type="PANTHER" id="PTHR12296">
    <property type="entry name" value="DENN DOMAIN-CONTAINING PROTEIN 4"/>
    <property type="match status" value="1"/>
</dbReference>
<dbReference type="GO" id="GO:0032483">
    <property type="term" value="P:regulation of Rab protein signal transduction"/>
    <property type="evidence" value="ECO:0007669"/>
    <property type="project" value="TreeGrafter"/>
</dbReference>
<sequence>MTARVRALESEVKKKAEEVELTKSSLYKAERALDIAAQERSQLEKRASPSSGSNETSDRAEHRTRRVTVGDAPLGLRTAAGRLGSTELLLDPQSAAGTTPLFKLGSASPSRVSLSLGPSVSLDPMTVPYLSPLVLRKEVENLLEHEGDDCLLSAGFVDHHPILYWNLVPEQWQSLEGKMVVISCCWDNPRLHNNMVSYMYTQLGKNNMSSLVQSLVTEDNKPTKSLRERVLSCVQQSNVREAVELLVRERHKARSQQRRPSLYRDVLFLSLATLGKDALNQNLFYRDYVKIYEELAAKRSALFKCDKYPSVRAMLCRKYFRDLELKPFSST</sequence>
<reference evidence="2" key="2">
    <citation type="submission" date="2021-09" db="EMBL/GenBank/DDBJ databases">
        <authorList>
            <person name="Jia N."/>
            <person name="Wang J."/>
            <person name="Shi W."/>
            <person name="Du L."/>
            <person name="Sun Y."/>
            <person name="Zhan W."/>
            <person name="Jiang J."/>
            <person name="Wang Q."/>
            <person name="Zhang B."/>
            <person name="Ji P."/>
            <person name="Sakyi L.B."/>
            <person name="Cui X."/>
            <person name="Yuan T."/>
            <person name="Jiang B."/>
            <person name="Yang W."/>
            <person name="Lam T.T.-Y."/>
            <person name="Chang Q."/>
            <person name="Ding S."/>
            <person name="Wang X."/>
            <person name="Zhu J."/>
            <person name="Ruan X."/>
            <person name="Zhao L."/>
            <person name="Wei J."/>
            <person name="Que T."/>
            <person name="Du C."/>
            <person name="Cheng J."/>
            <person name="Dai P."/>
            <person name="Han X."/>
            <person name="Huang E."/>
            <person name="Gao Y."/>
            <person name="Liu J."/>
            <person name="Shao H."/>
            <person name="Ye R."/>
            <person name="Li L."/>
            <person name="Wei W."/>
            <person name="Wang X."/>
            <person name="Wang C."/>
            <person name="Huo Q."/>
            <person name="Li W."/>
            <person name="Guo W."/>
            <person name="Chen H."/>
            <person name="Chen S."/>
            <person name="Zhou L."/>
            <person name="Zhou L."/>
            <person name="Ni X."/>
            <person name="Tian J."/>
            <person name="Zhou Y."/>
            <person name="Sheng Y."/>
            <person name="Liu T."/>
            <person name="Pan Y."/>
            <person name="Xia L."/>
            <person name="Li J."/>
            <person name="Zhao F."/>
            <person name="Cao W."/>
        </authorList>
    </citation>
    <scope>NUCLEOTIDE SEQUENCE</scope>
    <source>
        <strain evidence="2">Rsan-2018</strain>
        <tissue evidence="2">Larvae</tissue>
    </source>
</reference>
<dbReference type="AlphaFoldDB" id="A0A9D4Q274"/>
<accession>A0A9D4Q274</accession>
<name>A0A9D4Q274_RHISA</name>
<protein>
    <submittedName>
        <fullName evidence="2">Uncharacterized protein</fullName>
    </submittedName>
</protein>
<comment type="caution">
    <text evidence="2">The sequence shown here is derived from an EMBL/GenBank/DDBJ whole genome shotgun (WGS) entry which is preliminary data.</text>
</comment>
<proteinExistence type="predicted"/>
<reference evidence="2" key="1">
    <citation type="journal article" date="2020" name="Cell">
        <title>Large-Scale Comparative Analyses of Tick Genomes Elucidate Their Genetic Diversity and Vector Capacities.</title>
        <authorList>
            <consortium name="Tick Genome and Microbiome Consortium (TIGMIC)"/>
            <person name="Jia N."/>
            <person name="Wang J."/>
            <person name="Shi W."/>
            <person name="Du L."/>
            <person name="Sun Y."/>
            <person name="Zhan W."/>
            <person name="Jiang J.F."/>
            <person name="Wang Q."/>
            <person name="Zhang B."/>
            <person name="Ji P."/>
            <person name="Bell-Sakyi L."/>
            <person name="Cui X.M."/>
            <person name="Yuan T.T."/>
            <person name="Jiang B.G."/>
            <person name="Yang W.F."/>
            <person name="Lam T.T."/>
            <person name="Chang Q.C."/>
            <person name="Ding S.J."/>
            <person name="Wang X.J."/>
            <person name="Zhu J.G."/>
            <person name="Ruan X.D."/>
            <person name="Zhao L."/>
            <person name="Wei J.T."/>
            <person name="Ye R.Z."/>
            <person name="Que T.C."/>
            <person name="Du C.H."/>
            <person name="Zhou Y.H."/>
            <person name="Cheng J.X."/>
            <person name="Dai P.F."/>
            <person name="Guo W.B."/>
            <person name="Han X.H."/>
            <person name="Huang E.J."/>
            <person name="Li L.F."/>
            <person name="Wei W."/>
            <person name="Gao Y.C."/>
            <person name="Liu J.Z."/>
            <person name="Shao H.Z."/>
            <person name="Wang X."/>
            <person name="Wang C.C."/>
            <person name="Yang T.C."/>
            <person name="Huo Q.B."/>
            <person name="Li W."/>
            <person name="Chen H.Y."/>
            <person name="Chen S.E."/>
            <person name="Zhou L.G."/>
            <person name="Ni X.B."/>
            <person name="Tian J.H."/>
            <person name="Sheng Y."/>
            <person name="Liu T."/>
            <person name="Pan Y.S."/>
            <person name="Xia L.Y."/>
            <person name="Li J."/>
            <person name="Zhao F."/>
            <person name="Cao W.C."/>
        </authorList>
    </citation>
    <scope>NUCLEOTIDE SEQUENCE</scope>
    <source>
        <strain evidence="2">Rsan-2018</strain>
    </source>
</reference>
<evidence type="ECO:0000256" key="1">
    <source>
        <dbReference type="SAM" id="MobiDB-lite"/>
    </source>
</evidence>